<dbReference type="AlphaFoldDB" id="A0A4D4MB71"/>
<evidence type="ECO:0000313" key="1">
    <source>
        <dbReference type="EMBL" id="GDY69105.1"/>
    </source>
</evidence>
<proteinExistence type="predicted"/>
<dbReference type="Proteomes" id="UP000302139">
    <property type="component" value="Unassembled WGS sequence"/>
</dbReference>
<gene>
    <name evidence="1" type="ORF">SAV14893_084980</name>
</gene>
<protein>
    <submittedName>
        <fullName evidence="1">Uncharacterized protein</fullName>
    </submittedName>
</protein>
<accession>A0A4D4MB71</accession>
<organism evidence="1 2">
    <name type="scientific">Streptomyces avermitilis</name>
    <dbReference type="NCBI Taxonomy" id="33903"/>
    <lineage>
        <taxon>Bacteria</taxon>
        <taxon>Bacillati</taxon>
        <taxon>Actinomycetota</taxon>
        <taxon>Actinomycetes</taxon>
        <taxon>Kitasatosporales</taxon>
        <taxon>Streptomycetaceae</taxon>
        <taxon>Streptomyces</taxon>
    </lineage>
</organism>
<comment type="caution">
    <text evidence="1">The sequence shown here is derived from an EMBL/GenBank/DDBJ whole genome shotgun (WGS) entry which is preliminary data.</text>
</comment>
<sequence length="160" mass="15677">MLVLEGVGGQVEVRVGVGVGVVVGVVVVPGGGCADAGGMGVGEGGEEAAGVVVAAAEAADRGDVFGGVFGGVFDGGDEGGVGADFDEDAVSVIRQGLDGIAETDRLVQVAVPVGGVQGCGVQPGALHRGEERHAGRLRADVPQQLQQLLPQGLHMGQCEA</sequence>
<name>A0A4D4MB71_STRAX</name>
<reference evidence="1 2" key="1">
    <citation type="submission" date="2019-04" db="EMBL/GenBank/DDBJ databases">
        <title>Draft genome sequences of Streptomyces avermitilis NBRC 14893.</title>
        <authorList>
            <person name="Komaki H."/>
            <person name="Tamura T."/>
            <person name="Hosoyama A."/>
        </authorList>
    </citation>
    <scope>NUCLEOTIDE SEQUENCE [LARGE SCALE GENOMIC DNA]</scope>
    <source>
        <strain evidence="1 2">NBRC 14893</strain>
    </source>
</reference>
<dbReference type="EMBL" id="BJHX01000002">
    <property type="protein sequence ID" value="GDY69105.1"/>
    <property type="molecule type" value="Genomic_DNA"/>
</dbReference>
<evidence type="ECO:0000313" key="2">
    <source>
        <dbReference type="Proteomes" id="UP000302139"/>
    </source>
</evidence>